<evidence type="ECO:0000313" key="8">
    <source>
        <dbReference type="Proteomes" id="UP000075766"/>
    </source>
</evidence>
<comment type="caution">
    <text evidence="7">The sequence shown here is derived from an EMBL/GenBank/DDBJ whole genome shotgun (WGS) entry which is preliminary data.</text>
</comment>
<keyword evidence="8" id="KW-1185">Reference proteome</keyword>
<dbReference type="Proteomes" id="UP000075766">
    <property type="component" value="Unassembled WGS sequence"/>
</dbReference>
<feature type="transmembrane region" description="Helical" evidence="5">
    <location>
        <begin position="82"/>
        <end position="100"/>
    </location>
</feature>
<evidence type="ECO:0000256" key="4">
    <source>
        <dbReference type="ARBA" id="ARBA00023136"/>
    </source>
</evidence>
<dbReference type="RefSeq" id="WP_062273081.1">
    <property type="nucleotide sequence ID" value="NZ_LSYU01000033.1"/>
</dbReference>
<dbReference type="InterPro" id="IPR051533">
    <property type="entry name" value="WaaL-like"/>
</dbReference>
<evidence type="ECO:0000256" key="5">
    <source>
        <dbReference type="SAM" id="Phobius"/>
    </source>
</evidence>
<feature type="transmembrane region" description="Helical" evidence="5">
    <location>
        <begin position="421"/>
        <end position="439"/>
    </location>
</feature>
<feature type="transmembrane region" description="Helical" evidence="5">
    <location>
        <begin position="285"/>
        <end position="306"/>
    </location>
</feature>
<keyword evidence="3 5" id="KW-1133">Transmembrane helix</keyword>
<feature type="transmembrane region" description="Helical" evidence="5">
    <location>
        <begin position="236"/>
        <end position="255"/>
    </location>
</feature>
<feature type="transmembrane region" description="Helical" evidence="5">
    <location>
        <begin position="261"/>
        <end position="278"/>
    </location>
</feature>
<comment type="subcellular location">
    <subcellularLocation>
        <location evidence="1">Membrane</location>
        <topology evidence="1">Multi-pass membrane protein</topology>
    </subcellularLocation>
</comment>
<dbReference type="PANTHER" id="PTHR37422:SF13">
    <property type="entry name" value="LIPOPOLYSACCHARIDE BIOSYNTHESIS PROTEIN PA4999-RELATED"/>
    <property type="match status" value="1"/>
</dbReference>
<feature type="transmembrane region" description="Helical" evidence="5">
    <location>
        <begin position="138"/>
        <end position="157"/>
    </location>
</feature>
<name>A0ABR5VIK6_MARGR</name>
<protein>
    <submittedName>
        <fullName evidence="7">O-antigen polymerase</fullName>
    </submittedName>
</protein>
<evidence type="ECO:0000259" key="6">
    <source>
        <dbReference type="Pfam" id="PF04932"/>
    </source>
</evidence>
<gene>
    <name evidence="7" type="ORF">AY586_00800</name>
</gene>
<keyword evidence="2 5" id="KW-0812">Transmembrane</keyword>
<proteinExistence type="predicted"/>
<feature type="transmembrane region" description="Helical" evidence="5">
    <location>
        <begin position="379"/>
        <end position="400"/>
    </location>
</feature>
<feature type="domain" description="O-antigen ligase-related" evidence="6">
    <location>
        <begin position="243"/>
        <end position="392"/>
    </location>
</feature>
<dbReference type="InterPro" id="IPR007016">
    <property type="entry name" value="O-antigen_ligase-rel_domated"/>
</dbReference>
<dbReference type="EMBL" id="LSYU01000033">
    <property type="protein sequence ID" value="KXX65419.1"/>
    <property type="molecule type" value="Genomic_DNA"/>
</dbReference>
<sequence>MRRSSVPAAINPLWGGFIVLMMVATLLPLWTPWPALALLPGVALGTLVLLGRAPSWGLYAIVFLIPFGNFRQLGGPLADVKIHWVLALVLLVVLALRLLREQQAVGLLRSNLWSWWGLFLAVSLFSTLWSAYPLEAGQQVVLTLVAMAFFALVLVFLDARALVRQLPVVIVASVSIGSMFALIGYLFGVSWFAVEVGDDFTRSTGVTSDPNNLAMLIIFVLPFVVFWLAHGRRPLVRLAALVLLAINLGAMVVSFSRSGGLVTALLLATLLVVNARGLRPRHLGLLFAGGAMALLVALLLVPQGYWERQATLTASDTDRSINRRASYLVVAGDAFEERPLIGHGPGTFRELYAKTDWAQRFDREGATNRRFAHNTYLEVVVGTGVLGLICFLGLLAVAARNLWLARRLLLARGDPYHAAQVLHYLLAFLFLLLYMAMFSDVFQKYMLLSLGVSQLWLRFALDPDWAGETG</sequence>
<evidence type="ECO:0000313" key="7">
    <source>
        <dbReference type="EMBL" id="KXX65419.1"/>
    </source>
</evidence>
<dbReference type="Pfam" id="PF04932">
    <property type="entry name" value="Wzy_C"/>
    <property type="match status" value="1"/>
</dbReference>
<feature type="transmembrane region" description="Helical" evidence="5">
    <location>
        <begin position="112"/>
        <end position="132"/>
    </location>
</feature>
<feature type="transmembrane region" description="Helical" evidence="5">
    <location>
        <begin position="12"/>
        <end position="30"/>
    </location>
</feature>
<evidence type="ECO:0000256" key="3">
    <source>
        <dbReference type="ARBA" id="ARBA00022989"/>
    </source>
</evidence>
<reference evidence="7 8" key="1">
    <citation type="submission" date="2016-02" db="EMBL/GenBank/DDBJ databases">
        <title>Genome sequence of Marichromatium gracile YL-28, a purple sulfur bacterium.</title>
        <authorList>
            <person name="Zhao C."/>
            <person name="Hong X."/>
            <person name="Chen S."/>
            <person name="Yang S."/>
        </authorList>
    </citation>
    <scope>NUCLEOTIDE SEQUENCE [LARGE SCALE GENOMIC DNA]</scope>
    <source>
        <strain evidence="7 8">YL28</strain>
    </source>
</reference>
<feature type="transmembrane region" description="Helical" evidence="5">
    <location>
        <begin position="37"/>
        <end position="62"/>
    </location>
</feature>
<feature type="transmembrane region" description="Helical" evidence="5">
    <location>
        <begin position="213"/>
        <end position="229"/>
    </location>
</feature>
<feature type="transmembrane region" description="Helical" evidence="5">
    <location>
        <begin position="169"/>
        <end position="193"/>
    </location>
</feature>
<evidence type="ECO:0000256" key="1">
    <source>
        <dbReference type="ARBA" id="ARBA00004141"/>
    </source>
</evidence>
<accession>A0ABR5VIK6</accession>
<evidence type="ECO:0000256" key="2">
    <source>
        <dbReference type="ARBA" id="ARBA00022692"/>
    </source>
</evidence>
<keyword evidence="4 5" id="KW-0472">Membrane</keyword>
<organism evidence="7 8">
    <name type="scientific">Marichromatium gracile</name>
    <name type="common">Chromatium gracile</name>
    <dbReference type="NCBI Taxonomy" id="1048"/>
    <lineage>
        <taxon>Bacteria</taxon>
        <taxon>Pseudomonadati</taxon>
        <taxon>Pseudomonadota</taxon>
        <taxon>Gammaproteobacteria</taxon>
        <taxon>Chromatiales</taxon>
        <taxon>Chromatiaceae</taxon>
        <taxon>Marichromatium</taxon>
    </lineage>
</organism>
<dbReference type="PANTHER" id="PTHR37422">
    <property type="entry name" value="TEICHURONIC ACID BIOSYNTHESIS PROTEIN TUAE"/>
    <property type="match status" value="1"/>
</dbReference>